<protein>
    <submittedName>
        <fullName evidence="1">Uncharacterized protein</fullName>
    </submittedName>
</protein>
<evidence type="ECO:0000313" key="1">
    <source>
        <dbReference type="EMBL" id="CAG7786030.1"/>
    </source>
</evidence>
<dbReference type="AlphaFoldDB" id="A0A8J2KG54"/>
<name>A0A8J2KG54_9HEXA</name>
<dbReference type="Proteomes" id="UP000708208">
    <property type="component" value="Unassembled WGS sequence"/>
</dbReference>
<proteinExistence type="predicted"/>
<comment type="caution">
    <text evidence="1">The sequence shown here is derived from an EMBL/GenBank/DDBJ whole genome shotgun (WGS) entry which is preliminary data.</text>
</comment>
<evidence type="ECO:0000313" key="2">
    <source>
        <dbReference type="Proteomes" id="UP000708208"/>
    </source>
</evidence>
<accession>A0A8J2KG54</accession>
<sequence>MPPAHDVCMITKGRSKIPLEIFVTHGNLLVRVGKSGRFSCIVEIVNCLNVPLRNRNEFYSNSNDNDFWPLEIQSFHRETFSGSSDSNLETMFSYEILSTDLALVIASKVGPGTNSFAATFSEIPAVTEKKDLEAWMDPSQWKIHDYKKYLNASKTLEVISDRNIRAEILMTEDENSVLKIRIYAV</sequence>
<reference evidence="1" key="1">
    <citation type="submission" date="2021-06" db="EMBL/GenBank/DDBJ databases">
        <authorList>
            <person name="Hodson N. C."/>
            <person name="Mongue J. A."/>
            <person name="Jaron S. K."/>
        </authorList>
    </citation>
    <scope>NUCLEOTIDE SEQUENCE</scope>
</reference>
<dbReference type="EMBL" id="CAJVCH010309175">
    <property type="protein sequence ID" value="CAG7786030.1"/>
    <property type="molecule type" value="Genomic_DNA"/>
</dbReference>
<organism evidence="1 2">
    <name type="scientific">Allacma fusca</name>
    <dbReference type="NCBI Taxonomy" id="39272"/>
    <lineage>
        <taxon>Eukaryota</taxon>
        <taxon>Metazoa</taxon>
        <taxon>Ecdysozoa</taxon>
        <taxon>Arthropoda</taxon>
        <taxon>Hexapoda</taxon>
        <taxon>Collembola</taxon>
        <taxon>Symphypleona</taxon>
        <taxon>Sminthuridae</taxon>
        <taxon>Allacma</taxon>
    </lineage>
</organism>
<keyword evidence="2" id="KW-1185">Reference proteome</keyword>
<gene>
    <name evidence="1" type="ORF">AFUS01_LOCUS24615</name>
</gene>